<sequence length="1187" mass="135986">MPELSLWKAPRPLDGYTRLLDVLTAYQRLVPDDALSDRPLTLVLTPDQMTFQVEQALFQKDRPGSLTLQVYSFKRLAWRVFQLLGGSERLPLTSLGQRLIVARAIHRHGEKLLTLKRALKTRGLLDKISRLFNEFRHYSLEPEALLKVRTGLADEDLDDMFKQSFAAKLEDLYLLYQDVHGLLEDAYLDHESTLKLLAEKIPEYVSKMKAVFFVLGFSSFTPEERSVLGVLMQHAERVNILLNGYSTEGTHPEIVRTEQKLLELAEKLNVPVHHEVVPLDVNQSAGPLYTLWASTRAPLSHAVNGRTPPTVEVSEGSQNVPEVLQVIGRDRAEQYERIAFFIRREVRRGRKFRDFAIITGRIETDGEVIERIFGMLDIPVFMDKAEEMRHHPLMRFLTAWLEQLADGELDTPLLIDMLKTGLLTEQLGTLQKTYATDMVEMLENFCLSFGVRGRDWWIPYFGFKDETARKKSTPFEMLRQALTDALRPLMERRRQKEASAEFTGRTWALAVWETLSVMNVGRVLARWMDDAAAEGDEMLLERHEQAWNGLVDVLDEFVEALGDVPMEGATFAEIMLSAVDALTFKTIPQTVDAVVVASFEQSRMLPVPVLIFANAIFGELPPSLNDDGLLLEAERSYLLRRGLELAPDVHEAVDILDGRFLEWLGTAREQIVFASFTFDESGERASPAPVLDMLKRLFPGHAVLDVAWYDAMTPRRAFRELIRLRHQANDARVRVETKEATRAEGTRSFSQVLEKALLAIPETQHLVEKLREQSSWVDVTAEIPEELARALFGQPPKLSATYLESFYSCPYLFWARYGLGLEERKVFKINRLDTGVLYHETLKNLGRSLAGADLKYRELSLEEIEKRASRLLLETSMQPKYRIFSHDARHQSMLSRLSDVVERASRAYFAHLKKSHFVPQGFEHPIRYTLVTANPKVPEIVLEGQVDRYDVAVIEGKPYIRLIDYKSSQYDWRWPYIAGGLRLQLLLYLLTFLKEHPDMRPAAVLYLPVQDQIERVNVPPDTDDAEQDLSRRFLDKYRARGLLTADEKVLLAMDTTLEKEKRSPYLPVEFTSTGKDGKRSYHKSRSSVLDEKDWMTLTAFVEEKIIEAGEQIISGQFTPSPYRDRSGSALSMPCQHCPYQGVCRFEPDQGLRHVRPLSKTKDQALDVIKTKAERQMLLSKEGMRRDL</sequence>
<keyword evidence="4" id="KW-0378">Hydrolase</keyword>
<dbReference type="Proteomes" id="UP000244338">
    <property type="component" value="Unassembled WGS sequence"/>
</dbReference>
<keyword evidence="9" id="KW-0234">DNA repair</keyword>
<dbReference type="GO" id="GO:0004527">
    <property type="term" value="F:exonuclease activity"/>
    <property type="evidence" value="ECO:0007669"/>
    <property type="project" value="UniProtKB-KW"/>
</dbReference>
<dbReference type="Pfam" id="PF12705">
    <property type="entry name" value="PDDEXK_1"/>
    <property type="match status" value="1"/>
</dbReference>
<dbReference type="PANTHER" id="PTHR30591:SF1">
    <property type="entry name" value="RECBCD ENZYME SUBUNIT RECC"/>
    <property type="match status" value="1"/>
</dbReference>
<evidence type="ECO:0000256" key="1">
    <source>
        <dbReference type="ARBA" id="ARBA00022722"/>
    </source>
</evidence>
<dbReference type="InterPro" id="IPR049035">
    <property type="entry name" value="ADDB_N"/>
</dbReference>
<name>A0A2R6Y3C2_9BACL</name>
<feature type="domain" description="PD-(D/E)XK endonuclease-like" evidence="10">
    <location>
        <begin position="798"/>
        <end position="1144"/>
    </location>
</feature>
<dbReference type="GO" id="GO:0004386">
    <property type="term" value="F:helicase activity"/>
    <property type="evidence" value="ECO:0007669"/>
    <property type="project" value="UniProtKB-KW"/>
</dbReference>
<evidence type="ECO:0000259" key="11">
    <source>
        <dbReference type="Pfam" id="PF21445"/>
    </source>
</evidence>
<dbReference type="EMBL" id="PEBX01000011">
    <property type="protein sequence ID" value="PTQ57180.1"/>
    <property type="molecule type" value="Genomic_DNA"/>
</dbReference>
<dbReference type="InterPro" id="IPR011604">
    <property type="entry name" value="PDDEXK-like_dom_sf"/>
</dbReference>
<evidence type="ECO:0000259" key="10">
    <source>
        <dbReference type="Pfam" id="PF12705"/>
    </source>
</evidence>
<protein>
    <submittedName>
        <fullName evidence="12">ATP-dependent nuclease, subunit B</fullName>
    </submittedName>
</protein>
<reference evidence="13" key="1">
    <citation type="journal article" date="2018" name="Sci. Rep.">
        <title>Lignite coal burning seam in the remote Altai Mountains harbors a hydrogen-driven thermophilic microbial community.</title>
        <authorList>
            <person name="Kadnikov V.V."/>
            <person name="Mardanov A.V."/>
            <person name="Ivasenko D.A."/>
            <person name="Antsiferov D.V."/>
            <person name="Beletsky A.V."/>
            <person name="Karnachuk O.V."/>
            <person name="Ravin N.V."/>
        </authorList>
    </citation>
    <scope>NUCLEOTIDE SEQUENCE [LARGE SCALE GENOMIC DNA]</scope>
</reference>
<keyword evidence="6" id="KW-0269">Exonuclease</keyword>
<evidence type="ECO:0000256" key="3">
    <source>
        <dbReference type="ARBA" id="ARBA00022763"/>
    </source>
</evidence>
<feature type="domain" description="ATP-dependent helicase/deoxyribonuclease subunit B N-terminal" evidence="11">
    <location>
        <begin position="41"/>
        <end position="277"/>
    </location>
</feature>
<keyword evidence="7" id="KW-0067">ATP-binding</keyword>
<dbReference type="Gene3D" id="3.90.320.10">
    <property type="match status" value="1"/>
</dbReference>
<dbReference type="GO" id="GO:0003677">
    <property type="term" value="F:DNA binding"/>
    <property type="evidence" value="ECO:0007669"/>
    <property type="project" value="UniProtKB-KW"/>
</dbReference>
<accession>A0A2R6Y3C2</accession>
<dbReference type="GO" id="GO:0006281">
    <property type="term" value="P:DNA repair"/>
    <property type="evidence" value="ECO:0007669"/>
    <property type="project" value="UniProtKB-KW"/>
</dbReference>
<keyword evidence="5" id="KW-0347">Helicase</keyword>
<evidence type="ECO:0000313" key="12">
    <source>
        <dbReference type="EMBL" id="PTQ57180.1"/>
    </source>
</evidence>
<keyword evidence="2" id="KW-0547">Nucleotide-binding</keyword>
<evidence type="ECO:0000256" key="8">
    <source>
        <dbReference type="ARBA" id="ARBA00023125"/>
    </source>
</evidence>
<evidence type="ECO:0000256" key="7">
    <source>
        <dbReference type="ARBA" id="ARBA00022840"/>
    </source>
</evidence>
<evidence type="ECO:0000256" key="5">
    <source>
        <dbReference type="ARBA" id="ARBA00022806"/>
    </source>
</evidence>
<evidence type="ECO:0000313" key="13">
    <source>
        <dbReference type="Proteomes" id="UP000244338"/>
    </source>
</evidence>
<evidence type="ECO:0000256" key="4">
    <source>
        <dbReference type="ARBA" id="ARBA00022801"/>
    </source>
</evidence>
<dbReference type="Gene3D" id="3.40.50.300">
    <property type="entry name" value="P-loop containing nucleotide triphosphate hydrolases"/>
    <property type="match status" value="4"/>
</dbReference>
<dbReference type="GO" id="GO:0006310">
    <property type="term" value="P:DNA recombination"/>
    <property type="evidence" value="ECO:0007669"/>
    <property type="project" value="TreeGrafter"/>
</dbReference>
<gene>
    <name evidence="12" type="ORF">BSOLF_2050</name>
</gene>
<dbReference type="InterPro" id="IPR027417">
    <property type="entry name" value="P-loop_NTPase"/>
</dbReference>
<keyword evidence="1" id="KW-0540">Nuclease</keyword>
<organism evidence="12 13">
    <name type="scientific">Candidatus Carbonibacillus altaicus</name>
    <dbReference type="NCBI Taxonomy" id="2163959"/>
    <lineage>
        <taxon>Bacteria</taxon>
        <taxon>Bacillati</taxon>
        <taxon>Bacillota</taxon>
        <taxon>Bacilli</taxon>
        <taxon>Bacillales</taxon>
        <taxon>Candidatus Carbonibacillus</taxon>
    </lineage>
</organism>
<evidence type="ECO:0000256" key="9">
    <source>
        <dbReference type="ARBA" id="ARBA00023204"/>
    </source>
</evidence>
<evidence type="ECO:0000256" key="6">
    <source>
        <dbReference type="ARBA" id="ARBA00022839"/>
    </source>
</evidence>
<keyword evidence="3" id="KW-0227">DNA damage</keyword>
<dbReference type="AlphaFoldDB" id="A0A2R6Y3C2"/>
<dbReference type="InterPro" id="IPR038726">
    <property type="entry name" value="PDDEXK_AddAB-type"/>
</dbReference>
<evidence type="ECO:0000256" key="2">
    <source>
        <dbReference type="ARBA" id="ARBA00022741"/>
    </source>
</evidence>
<dbReference type="Pfam" id="PF21445">
    <property type="entry name" value="ADDB_N"/>
    <property type="match status" value="1"/>
</dbReference>
<proteinExistence type="predicted"/>
<dbReference type="SUPFAM" id="SSF52540">
    <property type="entry name" value="P-loop containing nucleoside triphosphate hydrolases"/>
    <property type="match status" value="1"/>
</dbReference>
<comment type="caution">
    <text evidence="12">The sequence shown here is derived from an EMBL/GenBank/DDBJ whole genome shotgun (WGS) entry which is preliminary data.</text>
</comment>
<dbReference type="PANTHER" id="PTHR30591">
    <property type="entry name" value="RECBCD ENZYME SUBUNIT RECC"/>
    <property type="match status" value="1"/>
</dbReference>
<keyword evidence="8" id="KW-0238">DNA-binding</keyword>
<dbReference type="GO" id="GO:0005524">
    <property type="term" value="F:ATP binding"/>
    <property type="evidence" value="ECO:0007669"/>
    <property type="project" value="UniProtKB-KW"/>
</dbReference>